<sequence length="269" mass="30635">MTLPCSSSEIDLESIKYYLEVMERTDLDSQQEWTNNFFAISEKSKYLKFVDSETKTEAIFHHMSDEYEWFEQLGMIPWGGQQFVPSGEISVFSLFHNHPGIVKHINISGEITFSGYSIVNSGKPSFLAEDRERIYSKLSSLMKGKIIFEINEGRLNPKAVYCDKEAQDAYDILKNLFEIESRYKLLWEIGFGSNTNMQAIEANRTPNEIYGHRNGCVHWGLGLTPRTQYHLDIICPNTLVMDDQGTVIVGGEKKTMKRTSAQGCPCIAA</sequence>
<dbReference type="KEGG" id="paca:ID47_07825"/>
<keyword evidence="3" id="KW-1185">Reference proteome</keyword>
<dbReference type="HOGENOM" id="CLU_065815_0_0_5"/>
<organism evidence="2 3">
    <name type="scientific">Candidatus Odyssella acanthamoebae</name>
    <dbReference type="NCBI Taxonomy" id="91604"/>
    <lineage>
        <taxon>Bacteria</taxon>
        <taxon>Pseudomonadati</taxon>
        <taxon>Pseudomonadota</taxon>
        <taxon>Alphaproteobacteria</taxon>
        <taxon>Holosporales</taxon>
        <taxon>Candidatus Paracaedibacteraceae</taxon>
        <taxon>Candidatus Odyssella</taxon>
    </lineage>
</organism>
<dbReference type="Pfam" id="PF26231">
    <property type="entry name" value="CgnE_B"/>
    <property type="match status" value="1"/>
</dbReference>
<feature type="domain" description="Crocagin biosynthetic protein CgnE/B" evidence="1">
    <location>
        <begin position="4"/>
        <end position="237"/>
    </location>
</feature>
<proteinExistence type="predicted"/>
<dbReference type="InterPro" id="IPR058799">
    <property type="entry name" value="CgnE_B"/>
</dbReference>
<accession>A0A077AW70</accession>
<gene>
    <name evidence="2" type="ORF">ID47_07825</name>
</gene>
<name>A0A077AW70_9PROT</name>
<dbReference type="Proteomes" id="UP000028926">
    <property type="component" value="Chromosome"/>
</dbReference>
<evidence type="ECO:0000313" key="3">
    <source>
        <dbReference type="Proteomes" id="UP000028926"/>
    </source>
</evidence>
<dbReference type="EMBL" id="CP008941">
    <property type="protein sequence ID" value="AIK96646.1"/>
    <property type="molecule type" value="Genomic_DNA"/>
</dbReference>
<dbReference type="AlphaFoldDB" id="A0A077AW70"/>
<protein>
    <recommendedName>
        <fullName evidence="1">Crocagin biosynthetic protein CgnE/B domain-containing protein</fullName>
    </recommendedName>
</protein>
<reference evidence="2 3" key="1">
    <citation type="submission" date="2014-07" db="EMBL/GenBank/DDBJ databases">
        <title>Comparative genomic insights into amoeba endosymbionts belonging to the families of Holosporaceae and Candidatus Midichloriaceae within Rickettsiales.</title>
        <authorList>
            <person name="Wang Z."/>
            <person name="Wu M."/>
        </authorList>
    </citation>
    <scope>NUCLEOTIDE SEQUENCE [LARGE SCALE GENOMIC DNA]</scope>
    <source>
        <strain evidence="2">PRA3</strain>
    </source>
</reference>
<evidence type="ECO:0000313" key="2">
    <source>
        <dbReference type="EMBL" id="AIK96646.1"/>
    </source>
</evidence>
<dbReference type="eggNOG" id="ENOG502Z9HD">
    <property type="taxonomic scope" value="Bacteria"/>
</dbReference>
<evidence type="ECO:0000259" key="1">
    <source>
        <dbReference type="Pfam" id="PF26231"/>
    </source>
</evidence>